<dbReference type="RefSeq" id="WP_235032356.1">
    <property type="nucleotide sequence ID" value="NZ_FNVU01000012.1"/>
</dbReference>
<evidence type="ECO:0000256" key="3">
    <source>
        <dbReference type="SAM" id="SignalP"/>
    </source>
</evidence>
<evidence type="ECO:0000313" key="4">
    <source>
        <dbReference type="EMBL" id="SEG81294.1"/>
    </source>
</evidence>
<feature type="chain" id="PRO_5009295630" evidence="3">
    <location>
        <begin position="37"/>
        <end position="216"/>
    </location>
</feature>
<name>A0A1H6D870_9ACTN</name>
<dbReference type="SUPFAM" id="SSF63817">
    <property type="entry name" value="Sortase"/>
    <property type="match status" value="1"/>
</dbReference>
<keyword evidence="5" id="KW-1185">Reference proteome</keyword>
<dbReference type="InterPro" id="IPR005754">
    <property type="entry name" value="Sortase"/>
</dbReference>
<dbReference type="Proteomes" id="UP000236754">
    <property type="component" value="Unassembled WGS sequence"/>
</dbReference>
<keyword evidence="3" id="KW-0732">Signal</keyword>
<dbReference type="GO" id="GO:0016787">
    <property type="term" value="F:hydrolase activity"/>
    <property type="evidence" value="ECO:0007669"/>
    <property type="project" value="UniProtKB-KW"/>
</dbReference>
<evidence type="ECO:0000313" key="5">
    <source>
        <dbReference type="Proteomes" id="UP000236754"/>
    </source>
</evidence>
<evidence type="ECO:0000256" key="1">
    <source>
        <dbReference type="ARBA" id="ARBA00022801"/>
    </source>
</evidence>
<feature type="signal peptide" evidence="3">
    <location>
        <begin position="1"/>
        <end position="36"/>
    </location>
</feature>
<dbReference type="NCBIfam" id="NF033748">
    <property type="entry name" value="class_F_sortase"/>
    <property type="match status" value="1"/>
</dbReference>
<feature type="compositionally biased region" description="Low complexity" evidence="2">
    <location>
        <begin position="39"/>
        <end position="59"/>
    </location>
</feature>
<sequence length="216" mass="21729">MRASRPAAVPSVVAATCLAAVLVAGCGATPAAPAPAGPPSSASPAATAAPAGSAGSAAPRPIARSVPVRLRIPAIGVDTPLMGLGLAADGTVEVPPVRAHSPAGWYRGSPAPGQLGPSVILGHVTVGRYGDGVFLHLARLRPGARVEVELQDGRSTTFTVHEVRTVAKDRFPTRQVYGNTDRPELRLITCGGPRTGSGYLDNVVVFAALSAVTPAG</sequence>
<accession>A0A1H6D870</accession>
<proteinExistence type="predicted"/>
<dbReference type="CDD" id="cd05829">
    <property type="entry name" value="Sortase_F"/>
    <property type="match status" value="1"/>
</dbReference>
<reference evidence="4 5" key="1">
    <citation type="submission" date="2016-10" db="EMBL/GenBank/DDBJ databases">
        <authorList>
            <person name="de Groot N.N."/>
        </authorList>
    </citation>
    <scope>NUCLEOTIDE SEQUENCE [LARGE SCALE GENOMIC DNA]</scope>
    <source>
        <strain evidence="4 5">CGMCC 4.2023</strain>
    </source>
</reference>
<dbReference type="Pfam" id="PF04203">
    <property type="entry name" value="Sortase"/>
    <property type="match status" value="1"/>
</dbReference>
<dbReference type="InterPro" id="IPR023365">
    <property type="entry name" value="Sortase_dom-sf"/>
</dbReference>
<dbReference type="PROSITE" id="PS51257">
    <property type="entry name" value="PROKAR_LIPOPROTEIN"/>
    <property type="match status" value="1"/>
</dbReference>
<organism evidence="4 5">
    <name type="scientific">Actinacidiphila yanglinensis</name>
    <dbReference type="NCBI Taxonomy" id="310779"/>
    <lineage>
        <taxon>Bacteria</taxon>
        <taxon>Bacillati</taxon>
        <taxon>Actinomycetota</taxon>
        <taxon>Actinomycetes</taxon>
        <taxon>Kitasatosporales</taxon>
        <taxon>Streptomycetaceae</taxon>
        <taxon>Actinacidiphila</taxon>
    </lineage>
</organism>
<gene>
    <name evidence="4" type="ORF">SAMN05216223_112215</name>
</gene>
<keyword evidence="1" id="KW-0378">Hydrolase</keyword>
<dbReference type="InterPro" id="IPR042001">
    <property type="entry name" value="Sortase_F"/>
</dbReference>
<evidence type="ECO:0000256" key="2">
    <source>
        <dbReference type="SAM" id="MobiDB-lite"/>
    </source>
</evidence>
<dbReference type="AlphaFoldDB" id="A0A1H6D870"/>
<dbReference type="Gene3D" id="2.40.260.10">
    <property type="entry name" value="Sortase"/>
    <property type="match status" value="1"/>
</dbReference>
<protein>
    <submittedName>
        <fullName evidence="4">Sortase family protein</fullName>
    </submittedName>
</protein>
<dbReference type="EMBL" id="FNVU01000012">
    <property type="protein sequence ID" value="SEG81294.1"/>
    <property type="molecule type" value="Genomic_DNA"/>
</dbReference>
<feature type="region of interest" description="Disordered" evidence="2">
    <location>
        <begin position="32"/>
        <end position="59"/>
    </location>
</feature>